<comment type="caution">
    <text evidence="2">The sequence shown here is derived from an EMBL/GenBank/DDBJ whole genome shotgun (WGS) entry which is preliminary data.</text>
</comment>
<dbReference type="EMBL" id="VUAA01000010">
    <property type="protein sequence ID" value="KAA1254735.1"/>
    <property type="molecule type" value="Genomic_DNA"/>
</dbReference>
<proteinExistence type="predicted"/>
<protein>
    <submittedName>
        <fullName evidence="2">Uncharacterized protein</fullName>
    </submittedName>
</protein>
<sequence length="73" mass="7730">MLNFIDASFSKIILTSLTLSFVLYAISSFGLVSGSLKTILDFSVIAAGSVSVLSLFSINKHKESDAEVDVISA</sequence>
<reference evidence="2 3" key="1">
    <citation type="submission" date="2019-09" db="EMBL/GenBank/DDBJ databases">
        <authorList>
            <person name="Kritzky A."/>
            <person name="Schelkanova E.Y."/>
            <person name="Alkhova Z.V."/>
            <person name="Smirnova N.I."/>
        </authorList>
    </citation>
    <scope>NUCLEOTIDE SEQUENCE [LARGE SCALE GENOMIC DNA]</scope>
    <source>
        <strain evidence="2 3">M1526</strain>
    </source>
</reference>
<keyword evidence="1" id="KW-0812">Transmembrane</keyword>
<evidence type="ECO:0000313" key="2">
    <source>
        <dbReference type="EMBL" id="KAA1254735.1"/>
    </source>
</evidence>
<evidence type="ECO:0000256" key="1">
    <source>
        <dbReference type="SAM" id="Phobius"/>
    </source>
</evidence>
<feature type="transmembrane region" description="Helical" evidence="1">
    <location>
        <begin position="38"/>
        <end position="58"/>
    </location>
</feature>
<organism evidence="2 3">
    <name type="scientific">Vibrio cholerae</name>
    <dbReference type="NCBI Taxonomy" id="666"/>
    <lineage>
        <taxon>Bacteria</taxon>
        <taxon>Pseudomonadati</taxon>
        <taxon>Pseudomonadota</taxon>
        <taxon>Gammaproteobacteria</taxon>
        <taxon>Vibrionales</taxon>
        <taxon>Vibrionaceae</taxon>
        <taxon>Vibrio</taxon>
    </lineage>
</organism>
<keyword evidence="1" id="KW-0472">Membrane</keyword>
<dbReference type="AlphaFoldDB" id="A0A5Q6PIS0"/>
<name>A0A5Q6PIS0_VIBCL</name>
<gene>
    <name evidence="2" type="ORF">F0M16_10740</name>
</gene>
<evidence type="ECO:0000313" key="3">
    <source>
        <dbReference type="Proteomes" id="UP000323225"/>
    </source>
</evidence>
<dbReference type="Proteomes" id="UP000323225">
    <property type="component" value="Unassembled WGS sequence"/>
</dbReference>
<feature type="transmembrane region" description="Helical" evidence="1">
    <location>
        <begin position="12"/>
        <end position="32"/>
    </location>
</feature>
<keyword evidence="1" id="KW-1133">Transmembrane helix</keyword>
<accession>A0A5Q6PIS0</accession>